<dbReference type="InterPro" id="IPR003245">
    <property type="entry name" value="Phytocyanin_dom"/>
</dbReference>
<organism evidence="2 3">
    <name type="scientific">Carex littledalei</name>
    <dbReference type="NCBI Taxonomy" id="544730"/>
    <lineage>
        <taxon>Eukaryota</taxon>
        <taxon>Viridiplantae</taxon>
        <taxon>Streptophyta</taxon>
        <taxon>Embryophyta</taxon>
        <taxon>Tracheophyta</taxon>
        <taxon>Spermatophyta</taxon>
        <taxon>Magnoliopsida</taxon>
        <taxon>Liliopsida</taxon>
        <taxon>Poales</taxon>
        <taxon>Cyperaceae</taxon>
        <taxon>Cyperoideae</taxon>
        <taxon>Cariceae</taxon>
        <taxon>Carex</taxon>
        <taxon>Carex subgen. Euthyceras</taxon>
    </lineage>
</organism>
<proteinExistence type="predicted"/>
<gene>
    <name evidence="2" type="ORF">FCM35_KLT14830</name>
</gene>
<sequence length="84" mass="9644">MYDPPTNITHPHSVYLMNNLRSYLACDLKKARMVGNVIQGGGSGFEFVLKKRKPHYFVCGERNGIHCTIGLMKFVITPRRPCRY</sequence>
<evidence type="ECO:0000313" key="2">
    <source>
        <dbReference type="EMBL" id="KAF3320696.1"/>
    </source>
</evidence>
<accession>A0A833UZ19</accession>
<evidence type="ECO:0000313" key="3">
    <source>
        <dbReference type="Proteomes" id="UP000623129"/>
    </source>
</evidence>
<dbReference type="PANTHER" id="PTHR34052:SF1">
    <property type="entry name" value="OS06G0216700 PROTEIN"/>
    <property type="match status" value="1"/>
</dbReference>
<name>A0A833UZ19_9POAL</name>
<dbReference type="PANTHER" id="PTHR34052">
    <property type="entry name" value="GLYCINE-RICH PROTEIN-LIKE"/>
    <property type="match status" value="1"/>
</dbReference>
<protein>
    <submittedName>
        <fullName evidence="2">Blue copper protein-like protein</fullName>
    </submittedName>
</protein>
<dbReference type="AlphaFoldDB" id="A0A833UZ19"/>
<dbReference type="OrthoDB" id="1839683at2759"/>
<dbReference type="PROSITE" id="PS51485">
    <property type="entry name" value="PHYTOCYANIN"/>
    <property type="match status" value="1"/>
</dbReference>
<dbReference type="SUPFAM" id="SSF49503">
    <property type="entry name" value="Cupredoxins"/>
    <property type="match status" value="1"/>
</dbReference>
<reference evidence="2" key="1">
    <citation type="submission" date="2020-01" db="EMBL/GenBank/DDBJ databases">
        <title>Genome sequence of Kobresia littledalei, the first chromosome-level genome in the family Cyperaceae.</title>
        <authorList>
            <person name="Qu G."/>
        </authorList>
    </citation>
    <scope>NUCLEOTIDE SEQUENCE</scope>
    <source>
        <strain evidence="2">C.B.Clarke</strain>
        <tissue evidence="2">Leaf</tissue>
    </source>
</reference>
<dbReference type="EMBL" id="SWLB01000028">
    <property type="protein sequence ID" value="KAF3320696.1"/>
    <property type="molecule type" value="Genomic_DNA"/>
</dbReference>
<feature type="domain" description="Phytocyanin" evidence="1">
    <location>
        <begin position="1"/>
        <end position="80"/>
    </location>
</feature>
<evidence type="ECO:0000259" key="1">
    <source>
        <dbReference type="PROSITE" id="PS51485"/>
    </source>
</evidence>
<dbReference type="InterPro" id="IPR008972">
    <property type="entry name" value="Cupredoxin"/>
</dbReference>
<comment type="caution">
    <text evidence="2">The sequence shown here is derived from an EMBL/GenBank/DDBJ whole genome shotgun (WGS) entry which is preliminary data.</text>
</comment>
<dbReference type="Proteomes" id="UP000623129">
    <property type="component" value="Unassembled WGS sequence"/>
</dbReference>
<dbReference type="Gene3D" id="2.60.40.420">
    <property type="entry name" value="Cupredoxins - blue copper proteins"/>
    <property type="match status" value="1"/>
</dbReference>
<dbReference type="GO" id="GO:0009055">
    <property type="term" value="F:electron transfer activity"/>
    <property type="evidence" value="ECO:0007669"/>
    <property type="project" value="InterPro"/>
</dbReference>
<keyword evidence="3" id="KW-1185">Reference proteome</keyword>